<evidence type="ECO:0000256" key="1">
    <source>
        <dbReference type="SAM" id="Phobius"/>
    </source>
</evidence>
<dbReference type="Pfam" id="PF03140">
    <property type="entry name" value="DUF247"/>
    <property type="match status" value="1"/>
</dbReference>
<reference evidence="2" key="1">
    <citation type="journal article" date="2009" name="Rice">
        <title>De Novo Next Generation Sequencing of Plant Genomes.</title>
        <authorList>
            <person name="Rounsley S."/>
            <person name="Marri P.R."/>
            <person name="Yu Y."/>
            <person name="He R."/>
            <person name="Sisneros N."/>
            <person name="Goicoechea J.L."/>
            <person name="Lee S.J."/>
            <person name="Angelova A."/>
            <person name="Kudrna D."/>
            <person name="Luo M."/>
            <person name="Affourtit J."/>
            <person name="Desany B."/>
            <person name="Knight J."/>
            <person name="Niazi F."/>
            <person name="Egholm M."/>
            <person name="Wing R.A."/>
        </authorList>
    </citation>
    <scope>NUCLEOTIDE SEQUENCE [LARGE SCALE GENOMIC DNA]</scope>
    <source>
        <strain evidence="2">cv. IRGC 105608</strain>
    </source>
</reference>
<protein>
    <submittedName>
        <fullName evidence="2">Uncharacterized protein</fullName>
    </submittedName>
</protein>
<dbReference type="InterPro" id="IPR004158">
    <property type="entry name" value="DUF247_pln"/>
</dbReference>
<name>A0A0D3HKK1_9ORYZ</name>
<dbReference type="AlphaFoldDB" id="A0A0D3HKK1"/>
<accession>A0A0D3HKK1</accession>
<keyword evidence="1" id="KW-1133">Transmembrane helix</keyword>
<dbReference type="HOGENOM" id="CLU_020188_1_0_1"/>
<evidence type="ECO:0000313" key="2">
    <source>
        <dbReference type="EnsemblPlants" id="OBART11G09630.1"/>
    </source>
</evidence>
<reference evidence="2" key="2">
    <citation type="submission" date="2015-03" db="UniProtKB">
        <authorList>
            <consortium name="EnsemblPlants"/>
        </authorList>
    </citation>
    <scope>IDENTIFICATION</scope>
</reference>
<dbReference type="Proteomes" id="UP000026960">
    <property type="component" value="Chromosome 11"/>
</dbReference>
<organism evidence="2">
    <name type="scientific">Oryza barthii</name>
    <dbReference type="NCBI Taxonomy" id="65489"/>
    <lineage>
        <taxon>Eukaryota</taxon>
        <taxon>Viridiplantae</taxon>
        <taxon>Streptophyta</taxon>
        <taxon>Embryophyta</taxon>
        <taxon>Tracheophyta</taxon>
        <taxon>Spermatophyta</taxon>
        <taxon>Magnoliopsida</taxon>
        <taxon>Liliopsida</taxon>
        <taxon>Poales</taxon>
        <taxon>Poaceae</taxon>
        <taxon>BOP clade</taxon>
        <taxon>Oryzoideae</taxon>
        <taxon>Oryzeae</taxon>
        <taxon>Oryzinae</taxon>
        <taxon>Oryza</taxon>
    </lineage>
</organism>
<evidence type="ECO:0000313" key="3">
    <source>
        <dbReference type="Proteomes" id="UP000026960"/>
    </source>
</evidence>
<dbReference type="eggNOG" id="ENOG502R556">
    <property type="taxonomic scope" value="Eukaryota"/>
</dbReference>
<proteinExistence type="predicted"/>
<keyword evidence="1" id="KW-0472">Membrane</keyword>
<sequence length="448" mass="49639">MTGMAMGAAEAVVIPVEEELKRAAEKVEANFTENKTKIHRFPANLRGVIKEGRYLVPSAVAIGPYHHDLPHLQEAEEVKRAAAYYFWRDWGDSAQGADPPQSAEAAYEKILSVAGNVRSCYVGDTAAGMSCEADFAAMMFRDGCFLLQFMIFIRSSPGGLVAPSLQGWFNSKLASILRDIFLMENQIPWLVLQTLMSFKPALDVEDFIARAGLGFEARLDLVKRPLVLNGSYTPAHLLGLLRYYQCGSIPIGRTDLHLPEGVTSLPQSSSAIELAEIGIQLVANDTSQLKDMGIYEGAPRLFGGIFLAPLVIDDLKACWLVNMVALEASITTGLGDEDTVSSYVLLLAMLMNREEDVHELRAKGLVRGGFSDLETLEFFKNLVKQLFVGLDYFRILAELEAYRRKRRLLIPVHKFVYNNFKAIVTVFSVIGVLVGIFKALISIKQHQQ</sequence>
<feature type="transmembrane region" description="Helical" evidence="1">
    <location>
        <begin position="422"/>
        <end position="441"/>
    </location>
</feature>
<dbReference type="PANTHER" id="PTHR31549:SF256">
    <property type="entry name" value="EXPRESSED PROTEIN"/>
    <property type="match status" value="1"/>
</dbReference>
<dbReference type="STRING" id="65489.A0A0D3HKK1"/>
<dbReference type="EnsemblPlants" id="OBART11G09630.1">
    <property type="protein sequence ID" value="OBART11G09630.1"/>
    <property type="gene ID" value="OBART11G09630"/>
</dbReference>
<dbReference type="PaxDb" id="65489-OBART11G09630.1"/>
<dbReference type="PANTHER" id="PTHR31549">
    <property type="entry name" value="PROTEIN, PUTATIVE (DUF247)-RELATED-RELATED"/>
    <property type="match status" value="1"/>
</dbReference>
<dbReference type="Gramene" id="OBART11G09630.1">
    <property type="protein sequence ID" value="OBART11G09630.1"/>
    <property type="gene ID" value="OBART11G09630"/>
</dbReference>
<keyword evidence="3" id="KW-1185">Reference proteome</keyword>
<keyword evidence="1" id="KW-0812">Transmembrane</keyword>